<dbReference type="Proteomes" id="UP000785679">
    <property type="component" value="Unassembled WGS sequence"/>
</dbReference>
<dbReference type="EMBL" id="RRYP01019952">
    <property type="protein sequence ID" value="TNV73080.1"/>
    <property type="molecule type" value="Genomic_DNA"/>
</dbReference>
<name>A0A8J8NEJ1_HALGN</name>
<proteinExistence type="predicted"/>
<keyword evidence="1" id="KW-0732">Signal</keyword>
<feature type="signal peptide" evidence="1">
    <location>
        <begin position="1"/>
        <end position="24"/>
    </location>
</feature>
<organism evidence="2 3">
    <name type="scientific">Halteria grandinella</name>
    <dbReference type="NCBI Taxonomy" id="5974"/>
    <lineage>
        <taxon>Eukaryota</taxon>
        <taxon>Sar</taxon>
        <taxon>Alveolata</taxon>
        <taxon>Ciliophora</taxon>
        <taxon>Intramacronucleata</taxon>
        <taxon>Spirotrichea</taxon>
        <taxon>Stichotrichia</taxon>
        <taxon>Sporadotrichida</taxon>
        <taxon>Halteriidae</taxon>
        <taxon>Halteria</taxon>
    </lineage>
</organism>
<protein>
    <submittedName>
        <fullName evidence="2">Uncharacterized protein</fullName>
    </submittedName>
</protein>
<gene>
    <name evidence="2" type="ORF">FGO68_gene14431</name>
</gene>
<keyword evidence="3" id="KW-1185">Reference proteome</keyword>
<reference evidence="2" key="1">
    <citation type="submission" date="2019-06" db="EMBL/GenBank/DDBJ databases">
        <authorList>
            <person name="Zheng W."/>
        </authorList>
    </citation>
    <scope>NUCLEOTIDE SEQUENCE</scope>
    <source>
        <strain evidence="2">QDHG01</strain>
    </source>
</reference>
<comment type="caution">
    <text evidence="2">The sequence shown here is derived from an EMBL/GenBank/DDBJ whole genome shotgun (WGS) entry which is preliminary data.</text>
</comment>
<sequence>MPTLRHGLLLLLLALFSMFDITLAVSPCSALVPSDGLRVYRATQLFYSMLYPYTFIIRLYPGQRCYYIADKLVQAKWTNQQAVTGMVYEYGYRGWDGRDKNTCSLTQQMAINQNKMYYTSESRAGKADVCGYVMFFSNTASDESGDNAYVTIITNQALKVLVYVVSIIPLVGIIMG</sequence>
<feature type="chain" id="PRO_5035288135" evidence="1">
    <location>
        <begin position="25"/>
        <end position="176"/>
    </location>
</feature>
<accession>A0A8J8NEJ1</accession>
<evidence type="ECO:0000313" key="2">
    <source>
        <dbReference type="EMBL" id="TNV73080.1"/>
    </source>
</evidence>
<evidence type="ECO:0000313" key="3">
    <source>
        <dbReference type="Proteomes" id="UP000785679"/>
    </source>
</evidence>
<evidence type="ECO:0000256" key="1">
    <source>
        <dbReference type="SAM" id="SignalP"/>
    </source>
</evidence>
<dbReference type="AlphaFoldDB" id="A0A8J8NEJ1"/>